<dbReference type="Pfam" id="PF01926">
    <property type="entry name" value="MMR_HSR1"/>
    <property type="match status" value="1"/>
</dbReference>
<organism evidence="2 3">
    <name type="scientific">Vibrio cholerae serotype O1 (strain ATCC 39541 / Classical Ogawa 395 / O395)</name>
    <dbReference type="NCBI Taxonomy" id="345073"/>
    <lineage>
        <taxon>Bacteria</taxon>
        <taxon>Pseudomonadati</taxon>
        <taxon>Pseudomonadota</taxon>
        <taxon>Gammaproteobacteria</taxon>
        <taxon>Vibrionales</taxon>
        <taxon>Vibrionaceae</taxon>
        <taxon>Vibrio</taxon>
    </lineage>
</organism>
<dbReference type="SUPFAM" id="SSF52540">
    <property type="entry name" value="P-loop containing nucleoside triphosphate hydrolases"/>
    <property type="match status" value="1"/>
</dbReference>
<feature type="domain" description="G" evidence="1">
    <location>
        <begin position="41"/>
        <end position="164"/>
    </location>
</feature>
<proteinExistence type="predicted"/>
<dbReference type="EMBL" id="CP000627">
    <property type="protein sequence ID" value="ABQ20321.1"/>
    <property type="molecule type" value="Genomic_DNA"/>
</dbReference>
<dbReference type="eggNOG" id="COG3596">
    <property type="taxonomic scope" value="Bacteria"/>
</dbReference>
<dbReference type="PATRIC" id="fig|345073.21.peg.1859"/>
<dbReference type="GO" id="GO:0005525">
    <property type="term" value="F:GTP binding"/>
    <property type="evidence" value="ECO:0007669"/>
    <property type="project" value="InterPro"/>
</dbReference>
<protein>
    <recommendedName>
        <fullName evidence="1">G domain-containing protein</fullName>
    </recommendedName>
</protein>
<evidence type="ECO:0000259" key="1">
    <source>
        <dbReference type="Pfam" id="PF01926"/>
    </source>
</evidence>
<reference evidence="2 3" key="1">
    <citation type="submission" date="2007-03" db="EMBL/GenBank/DDBJ databases">
        <authorList>
            <person name="Heidelberg J."/>
        </authorList>
    </citation>
    <scope>NUCLEOTIDE SEQUENCE [LARGE SCALE GENOMIC DNA]</scope>
    <source>
        <strain evidence="3">ATCC 39541 / Classical Ogawa 395 / O395</strain>
    </source>
</reference>
<gene>
    <name evidence="2" type="ordered locus">VC0395_A1403</name>
</gene>
<dbReference type="OrthoDB" id="9255830at2"/>
<dbReference type="KEGG" id="vco:VC0395_A1403"/>
<dbReference type="Gene3D" id="3.40.50.300">
    <property type="entry name" value="P-loop containing nucleotide triphosphate hydrolases"/>
    <property type="match status" value="1"/>
</dbReference>
<dbReference type="AlphaFoldDB" id="A0A0H3AIK4"/>
<dbReference type="RefSeq" id="WP_000858600.1">
    <property type="nucleotide sequence ID" value="NC_009457.1"/>
</dbReference>
<evidence type="ECO:0000313" key="3">
    <source>
        <dbReference type="Proteomes" id="UP000000249"/>
    </source>
</evidence>
<dbReference type="KEGG" id="vcr:VC395_1921"/>
<dbReference type="InterPro" id="IPR027417">
    <property type="entry name" value="P-loop_NTPase"/>
</dbReference>
<sequence length="328" mass="35975">MKTTDLFSTLENNILRNSLDSTTKDKLLSNLSLLRKASLNILITGSTGSGKSSTINALFDMTVAQVGIDSDPHTESVQCYHLNNLVLWDTPGLGDGIDEDKKHVQAIKQLLNKRDDHGQLAIDLVLVILDGGSRDLGTPLRLINDIVIPQLGDDAEKRLIVAVNQADVALKGPESWNYSDNLPTDKAKAFLEKQQNSIARRIHKATQINVKTLYFVAGYSDGVNRQRPYNLSKLLYTIVEILPNNKRVMLANRTISNDADNWKDNDASDYNKKTTLSLWEAIVETTLQGASIGSDIGSIFGKPGEILGKVVGSVAGLFFGGLRYTFGF</sequence>
<dbReference type="Proteomes" id="UP000000249">
    <property type="component" value="Chromosome 1"/>
</dbReference>
<accession>A0A0H3AIK4</accession>
<name>A0A0H3AIK4_VIBC3</name>
<dbReference type="InterPro" id="IPR006073">
    <property type="entry name" value="GTP-bd"/>
</dbReference>
<evidence type="ECO:0000313" key="2">
    <source>
        <dbReference type="EMBL" id="ABQ20321.1"/>
    </source>
</evidence>